<evidence type="ECO:0000313" key="4">
    <source>
        <dbReference type="EMBL" id="KAG2490054.1"/>
    </source>
</evidence>
<accession>A0A835Y2U3</accession>
<sequence>MALVMRSLNAGFRVSAPAPRRTLSVVVRAEAKAEGTKIAGKSVLVEMLAEKTGMTKVDSAKAFDALFESIQESVLTNDRVTIVGFGTFEQRERKAREGRNPSTGEAIKIPASKVPAFKPSAAWKEQMNGKGPAPKPAAPAAAPKPAAAPRPSAAPTKKPPSGPAKK</sequence>
<dbReference type="GO" id="GO:0003677">
    <property type="term" value="F:DNA binding"/>
    <property type="evidence" value="ECO:0007669"/>
    <property type="project" value="UniProtKB-KW"/>
</dbReference>
<dbReference type="CDD" id="cd13831">
    <property type="entry name" value="HU"/>
    <property type="match status" value="1"/>
</dbReference>
<dbReference type="PROSITE" id="PS00045">
    <property type="entry name" value="HISTONE_LIKE"/>
    <property type="match status" value="1"/>
</dbReference>
<dbReference type="AlphaFoldDB" id="A0A835Y2U3"/>
<dbReference type="Gene3D" id="4.10.520.10">
    <property type="entry name" value="IHF-like DNA-binding proteins"/>
    <property type="match status" value="1"/>
</dbReference>
<protein>
    <submittedName>
        <fullName evidence="4">Uncharacterized protein</fullName>
    </submittedName>
</protein>
<comment type="caution">
    <text evidence="4">The sequence shown here is derived from an EMBL/GenBank/DDBJ whole genome shotgun (WGS) entry which is preliminary data.</text>
</comment>
<proteinExistence type="inferred from homology"/>
<dbReference type="SMART" id="SM00411">
    <property type="entry name" value="BHL"/>
    <property type="match status" value="1"/>
</dbReference>
<feature type="region of interest" description="Disordered" evidence="3">
    <location>
        <begin position="90"/>
        <end position="166"/>
    </location>
</feature>
<dbReference type="InterPro" id="IPR020816">
    <property type="entry name" value="Histone-like_DNA-bd_CS"/>
</dbReference>
<dbReference type="InterPro" id="IPR000119">
    <property type="entry name" value="Hist_DNA-bd"/>
</dbReference>
<keyword evidence="5" id="KW-1185">Reference proteome</keyword>
<feature type="compositionally biased region" description="Low complexity" evidence="3">
    <location>
        <begin position="138"/>
        <end position="156"/>
    </location>
</feature>
<dbReference type="InterPro" id="IPR010992">
    <property type="entry name" value="IHF-like_DNA-bd_dom_sf"/>
</dbReference>
<keyword evidence="1" id="KW-0238">DNA-binding</keyword>
<name>A0A835Y2U3_9CHLO</name>
<feature type="compositionally biased region" description="Pro residues" evidence="3">
    <location>
        <begin position="157"/>
        <end position="166"/>
    </location>
</feature>
<reference evidence="4" key="1">
    <citation type="journal article" date="2020" name="bioRxiv">
        <title>Comparative genomics of Chlamydomonas.</title>
        <authorList>
            <person name="Craig R.J."/>
            <person name="Hasan A.R."/>
            <person name="Ness R.W."/>
            <person name="Keightley P.D."/>
        </authorList>
    </citation>
    <scope>NUCLEOTIDE SEQUENCE</scope>
    <source>
        <strain evidence="4">CCAP 11/70</strain>
    </source>
</reference>
<dbReference type="PRINTS" id="PR01727">
    <property type="entry name" value="DNABINDINGHU"/>
</dbReference>
<dbReference type="Pfam" id="PF00216">
    <property type="entry name" value="Bac_DNA_binding"/>
    <property type="match status" value="1"/>
</dbReference>
<dbReference type="GO" id="GO:0030527">
    <property type="term" value="F:structural constituent of chromatin"/>
    <property type="evidence" value="ECO:0007669"/>
    <property type="project" value="InterPro"/>
</dbReference>
<organism evidence="4 5">
    <name type="scientific">Edaphochlamys debaryana</name>
    <dbReference type="NCBI Taxonomy" id="47281"/>
    <lineage>
        <taxon>Eukaryota</taxon>
        <taxon>Viridiplantae</taxon>
        <taxon>Chlorophyta</taxon>
        <taxon>core chlorophytes</taxon>
        <taxon>Chlorophyceae</taxon>
        <taxon>CS clade</taxon>
        <taxon>Chlamydomonadales</taxon>
        <taxon>Chlamydomonadales incertae sedis</taxon>
        <taxon>Edaphochlamys</taxon>
    </lineage>
</organism>
<gene>
    <name evidence="4" type="ORF">HYH03_011519</name>
</gene>
<dbReference type="Proteomes" id="UP000612055">
    <property type="component" value="Unassembled WGS sequence"/>
</dbReference>
<feature type="compositionally biased region" description="Basic and acidic residues" evidence="3">
    <location>
        <begin position="90"/>
        <end position="99"/>
    </location>
</feature>
<dbReference type="PANTHER" id="PTHR33175:SF3">
    <property type="entry name" value="DNA-BINDING PROTEIN HU-BETA"/>
    <property type="match status" value="1"/>
</dbReference>
<comment type="similarity">
    <text evidence="2">Belongs to the bacterial histone-like protein family.</text>
</comment>
<evidence type="ECO:0000256" key="2">
    <source>
        <dbReference type="RuleBase" id="RU003939"/>
    </source>
</evidence>
<evidence type="ECO:0000313" key="5">
    <source>
        <dbReference type="Proteomes" id="UP000612055"/>
    </source>
</evidence>
<dbReference type="PANTHER" id="PTHR33175">
    <property type="entry name" value="DNA-BINDING PROTEIN HU"/>
    <property type="match status" value="1"/>
</dbReference>
<evidence type="ECO:0000256" key="1">
    <source>
        <dbReference type="ARBA" id="ARBA00023125"/>
    </source>
</evidence>
<evidence type="ECO:0000256" key="3">
    <source>
        <dbReference type="SAM" id="MobiDB-lite"/>
    </source>
</evidence>
<dbReference type="OrthoDB" id="10261135at2759"/>
<dbReference type="SUPFAM" id="SSF47729">
    <property type="entry name" value="IHF-like DNA-binding proteins"/>
    <property type="match status" value="1"/>
</dbReference>
<dbReference type="EMBL" id="JAEHOE010000066">
    <property type="protein sequence ID" value="KAG2490054.1"/>
    <property type="molecule type" value="Genomic_DNA"/>
</dbReference>